<evidence type="ECO:0000313" key="3">
    <source>
        <dbReference type="Proteomes" id="UP000284403"/>
    </source>
</evidence>
<protein>
    <submittedName>
        <fullName evidence="2">Uncharacterized protein</fullName>
    </submittedName>
</protein>
<sequence length="436" mass="44463">MALKVWVKRGGSGDEEALGIHVPPDGTAQSVVEACRGVFRHLQPSRVALRTEDGIIVARASPVTALHRHTLELIEVQPAEAPRRRVVGNHTPTPTKTNINTAAAMATMNATSSSVVVAAVATAPSSARGVPSVGQRSAGVQPQRAPPSPAARKTRVLNKLGGSTPTRAHTADRTAMGAGENVGVPDRLAALWDSLPAFSYPPLARSTPAVTGVLRAARRAQGEALGSLGRVGSGGLCEAVTTHGAGQKLLNGDEVGVSPGYNDPSRLPAGIVAAGSKSVGDGKISGRATGADGNEGLKDGERGFLPSPCDSVAVEEIHTDKLHASSSSSSSPVPLCKEAVVMASASAAVVAAEAEANTPRGNEAATGETAPQLLATAVEANKPVVQLLDSAEERGREAVSEVVDCGENFATVAGDGTGRANIGELAQKLPAYFEEW</sequence>
<feature type="region of interest" description="Disordered" evidence="1">
    <location>
        <begin position="126"/>
        <end position="153"/>
    </location>
</feature>
<name>A0A3R7NKX6_9TRYP</name>
<comment type="caution">
    <text evidence="2">The sequence shown here is derived from an EMBL/GenBank/DDBJ whole genome shotgun (WGS) entry which is preliminary data.</text>
</comment>
<organism evidence="2 3">
    <name type="scientific">Trypanosoma conorhini</name>
    <dbReference type="NCBI Taxonomy" id="83891"/>
    <lineage>
        <taxon>Eukaryota</taxon>
        <taxon>Discoba</taxon>
        <taxon>Euglenozoa</taxon>
        <taxon>Kinetoplastea</taxon>
        <taxon>Metakinetoplastina</taxon>
        <taxon>Trypanosomatida</taxon>
        <taxon>Trypanosomatidae</taxon>
        <taxon>Trypanosoma</taxon>
    </lineage>
</organism>
<keyword evidence="3" id="KW-1185">Reference proteome</keyword>
<proteinExistence type="predicted"/>
<dbReference type="EMBL" id="MKKU01000117">
    <property type="protein sequence ID" value="RNF23493.1"/>
    <property type="molecule type" value="Genomic_DNA"/>
</dbReference>
<dbReference type="Proteomes" id="UP000284403">
    <property type="component" value="Unassembled WGS sequence"/>
</dbReference>
<dbReference type="AlphaFoldDB" id="A0A3R7NKX6"/>
<dbReference type="OrthoDB" id="249845at2759"/>
<dbReference type="RefSeq" id="XP_029230166.1">
    <property type="nucleotide sequence ID" value="XM_029369708.1"/>
</dbReference>
<dbReference type="GeneID" id="40316396"/>
<evidence type="ECO:0000313" key="2">
    <source>
        <dbReference type="EMBL" id="RNF23493.1"/>
    </source>
</evidence>
<gene>
    <name evidence="2" type="ORF">Tco025E_02785</name>
</gene>
<reference evidence="2 3" key="1">
    <citation type="journal article" date="2018" name="BMC Genomics">
        <title>Genomic comparison of Trypanosoma conorhini and Trypanosoma rangeli to Trypanosoma cruzi strains of high and low virulence.</title>
        <authorList>
            <person name="Bradwell K.R."/>
            <person name="Koparde V.N."/>
            <person name="Matveyev A.V."/>
            <person name="Serrano M.G."/>
            <person name="Alves J.M."/>
            <person name="Parikh H."/>
            <person name="Huang B."/>
            <person name="Lee V."/>
            <person name="Espinosa-Alvarez O."/>
            <person name="Ortiz P.A."/>
            <person name="Costa-Martins A.G."/>
            <person name="Teixeira M.M."/>
            <person name="Buck G.A."/>
        </authorList>
    </citation>
    <scope>NUCLEOTIDE SEQUENCE [LARGE SCALE GENOMIC DNA]</scope>
    <source>
        <strain evidence="2 3">025E</strain>
    </source>
</reference>
<evidence type="ECO:0000256" key="1">
    <source>
        <dbReference type="SAM" id="MobiDB-lite"/>
    </source>
</evidence>
<accession>A0A3R7NKX6</accession>